<evidence type="ECO:0000313" key="13">
    <source>
        <dbReference type="EMBL" id="KAK4873897.1"/>
    </source>
</evidence>
<feature type="region of interest" description="Disordered" evidence="12">
    <location>
        <begin position="23"/>
        <end position="70"/>
    </location>
</feature>
<evidence type="ECO:0000256" key="9">
    <source>
        <dbReference type="ARBA" id="ARBA00023242"/>
    </source>
</evidence>
<evidence type="ECO:0000256" key="8">
    <source>
        <dbReference type="ARBA" id="ARBA00023054"/>
    </source>
</evidence>
<name>A0AAN7NZT5_9COLE</name>
<comment type="pathway">
    <text evidence="2">Protein modification; protein ubiquitination.</text>
</comment>
<dbReference type="GO" id="GO:0005680">
    <property type="term" value="C:anaphase-promoting complex"/>
    <property type="evidence" value="ECO:0007669"/>
    <property type="project" value="InterPro"/>
</dbReference>
<dbReference type="Pfam" id="PF10471">
    <property type="entry name" value="ANAPC_CDC26"/>
    <property type="match status" value="1"/>
</dbReference>
<evidence type="ECO:0000256" key="7">
    <source>
        <dbReference type="ARBA" id="ARBA00022786"/>
    </source>
</evidence>
<dbReference type="GO" id="GO:0007346">
    <property type="term" value="P:regulation of mitotic cell cycle"/>
    <property type="evidence" value="ECO:0007669"/>
    <property type="project" value="TreeGrafter"/>
</dbReference>
<gene>
    <name evidence="13" type="ORF">RN001_013257</name>
</gene>
<keyword evidence="7" id="KW-0833">Ubl conjugation pathway</keyword>
<proteinExistence type="inferred from homology"/>
<evidence type="ECO:0000256" key="6">
    <source>
        <dbReference type="ARBA" id="ARBA00022776"/>
    </source>
</evidence>
<evidence type="ECO:0000256" key="12">
    <source>
        <dbReference type="SAM" id="MobiDB-lite"/>
    </source>
</evidence>
<evidence type="ECO:0000256" key="5">
    <source>
        <dbReference type="ARBA" id="ARBA00022618"/>
    </source>
</evidence>
<dbReference type="AlphaFoldDB" id="A0AAN7NZT5"/>
<dbReference type="PANTHER" id="PTHR28579:SF1">
    <property type="entry name" value="ANAPHASE-PROMOTING COMPLEX SUBUNIT CDC26"/>
    <property type="match status" value="1"/>
</dbReference>
<evidence type="ECO:0000256" key="3">
    <source>
        <dbReference type="ARBA" id="ARBA00007939"/>
    </source>
</evidence>
<evidence type="ECO:0000256" key="4">
    <source>
        <dbReference type="ARBA" id="ARBA00018549"/>
    </source>
</evidence>
<organism evidence="13 14">
    <name type="scientific">Aquatica leii</name>
    <dbReference type="NCBI Taxonomy" id="1421715"/>
    <lineage>
        <taxon>Eukaryota</taxon>
        <taxon>Metazoa</taxon>
        <taxon>Ecdysozoa</taxon>
        <taxon>Arthropoda</taxon>
        <taxon>Hexapoda</taxon>
        <taxon>Insecta</taxon>
        <taxon>Pterygota</taxon>
        <taxon>Neoptera</taxon>
        <taxon>Endopterygota</taxon>
        <taxon>Coleoptera</taxon>
        <taxon>Polyphaga</taxon>
        <taxon>Elateriformia</taxon>
        <taxon>Elateroidea</taxon>
        <taxon>Lampyridae</taxon>
        <taxon>Luciolinae</taxon>
        <taxon>Aquatica</taxon>
    </lineage>
</organism>
<dbReference type="GO" id="GO:0031145">
    <property type="term" value="P:anaphase-promoting complex-dependent catabolic process"/>
    <property type="evidence" value="ECO:0007669"/>
    <property type="project" value="InterPro"/>
</dbReference>
<feature type="compositionally biased region" description="Polar residues" evidence="12">
    <location>
        <begin position="61"/>
        <end position="70"/>
    </location>
</feature>
<keyword evidence="14" id="KW-1185">Reference proteome</keyword>
<accession>A0AAN7NZT5</accession>
<dbReference type="GO" id="GO:0051301">
    <property type="term" value="P:cell division"/>
    <property type="evidence" value="ECO:0007669"/>
    <property type="project" value="UniProtKB-KW"/>
</dbReference>
<comment type="caution">
    <text evidence="13">The sequence shown here is derived from an EMBL/GenBank/DDBJ whole genome shotgun (WGS) entry which is preliminary data.</text>
</comment>
<evidence type="ECO:0000256" key="10">
    <source>
        <dbReference type="ARBA" id="ARBA00023306"/>
    </source>
</evidence>
<comment type="similarity">
    <text evidence="3">Belongs to the CDC26 family.</text>
</comment>
<reference evidence="14" key="1">
    <citation type="submission" date="2023-01" db="EMBL/GenBank/DDBJ databases">
        <title>Key to firefly adult light organ development and bioluminescence: homeobox transcription factors regulate luciferase expression and transportation to peroxisome.</title>
        <authorList>
            <person name="Fu X."/>
        </authorList>
    </citation>
    <scope>NUCLEOTIDE SEQUENCE [LARGE SCALE GENOMIC DNA]</scope>
</reference>
<comment type="subcellular location">
    <subcellularLocation>
        <location evidence="1">Nucleus</location>
    </subcellularLocation>
</comment>
<feature type="compositionally biased region" description="Basic and acidic residues" evidence="12">
    <location>
        <begin position="23"/>
        <end position="37"/>
    </location>
</feature>
<keyword evidence="9" id="KW-0539">Nucleus</keyword>
<dbReference type="Proteomes" id="UP001353858">
    <property type="component" value="Unassembled WGS sequence"/>
</dbReference>
<sequence>MLRRPPTSIELKLDDVVEYEDVRREQEANKEQNKKPYNDPPAWQQGPKTKQEIYNRIGYAPQNSMNNSKY</sequence>
<keyword evidence="10" id="KW-0131">Cell cycle</keyword>
<evidence type="ECO:0000256" key="1">
    <source>
        <dbReference type="ARBA" id="ARBA00004123"/>
    </source>
</evidence>
<keyword evidence="5" id="KW-0132">Cell division</keyword>
<dbReference type="EMBL" id="JARPUR010000006">
    <property type="protein sequence ID" value="KAK4873897.1"/>
    <property type="molecule type" value="Genomic_DNA"/>
</dbReference>
<evidence type="ECO:0000313" key="14">
    <source>
        <dbReference type="Proteomes" id="UP001353858"/>
    </source>
</evidence>
<dbReference type="GO" id="GO:0070979">
    <property type="term" value="P:protein K11-linked ubiquitination"/>
    <property type="evidence" value="ECO:0007669"/>
    <property type="project" value="TreeGrafter"/>
</dbReference>
<dbReference type="InterPro" id="IPR018860">
    <property type="entry name" value="APC_suCDC26"/>
</dbReference>
<dbReference type="PANTHER" id="PTHR28579">
    <property type="entry name" value="ANAPHASE-PROMOTING COMPLEX SUBUNIT CDC26"/>
    <property type="match status" value="1"/>
</dbReference>
<evidence type="ECO:0000256" key="2">
    <source>
        <dbReference type="ARBA" id="ARBA00004906"/>
    </source>
</evidence>
<protein>
    <recommendedName>
        <fullName evidence="4">Anaphase-promoting complex subunit CDC26</fullName>
    </recommendedName>
    <alternativeName>
        <fullName evidence="11">Cell division cycle protein 26 homolog</fullName>
    </alternativeName>
</protein>
<keyword evidence="8" id="KW-0175">Coiled coil</keyword>
<keyword evidence="6" id="KW-0498">Mitosis</keyword>
<evidence type="ECO:0000256" key="11">
    <source>
        <dbReference type="ARBA" id="ARBA00032907"/>
    </source>
</evidence>